<comment type="caution">
    <text evidence="1">The sequence shown here is derived from an EMBL/GenBank/DDBJ whole genome shotgun (WGS) entry which is preliminary data.</text>
</comment>
<evidence type="ECO:0000313" key="1">
    <source>
        <dbReference type="EMBL" id="KKK74473.1"/>
    </source>
</evidence>
<name>A0A0F8XZP0_9ZZZZ</name>
<accession>A0A0F8XZP0</accession>
<reference evidence="1" key="1">
    <citation type="journal article" date="2015" name="Nature">
        <title>Complex archaea that bridge the gap between prokaryotes and eukaryotes.</title>
        <authorList>
            <person name="Spang A."/>
            <person name="Saw J.H."/>
            <person name="Jorgensen S.L."/>
            <person name="Zaremba-Niedzwiedzka K."/>
            <person name="Martijn J."/>
            <person name="Lind A.E."/>
            <person name="van Eijk R."/>
            <person name="Schleper C."/>
            <person name="Guy L."/>
            <person name="Ettema T.J."/>
        </authorList>
    </citation>
    <scope>NUCLEOTIDE SEQUENCE</scope>
</reference>
<dbReference type="AlphaFoldDB" id="A0A0F8XZP0"/>
<feature type="non-terminal residue" evidence="1">
    <location>
        <position position="1"/>
    </location>
</feature>
<sequence length="39" mass="4507">VIVIIGIKIVGNTSYQDSSFRVIRFTVDYILHEIPPFKK</sequence>
<dbReference type="EMBL" id="LAZR01056300">
    <property type="protein sequence ID" value="KKK74473.1"/>
    <property type="molecule type" value="Genomic_DNA"/>
</dbReference>
<gene>
    <name evidence="1" type="ORF">LCGC14_2883410</name>
</gene>
<protein>
    <submittedName>
        <fullName evidence="1">Uncharacterized protein</fullName>
    </submittedName>
</protein>
<proteinExistence type="predicted"/>
<organism evidence="1">
    <name type="scientific">marine sediment metagenome</name>
    <dbReference type="NCBI Taxonomy" id="412755"/>
    <lineage>
        <taxon>unclassified sequences</taxon>
        <taxon>metagenomes</taxon>
        <taxon>ecological metagenomes</taxon>
    </lineage>
</organism>